<sequence>MTNKVDVFLNRLSHVSQVFLVGFAIFGYFYTVRPIYQKEILSEDIAKKEVELKILKNQVDELYYNLRSELIRKINVSVTYNCSPVTPLMMQPPKSDAIRSKDFDVEMSKLNALLNKDVYSCMIESSLNNPLIKELRKIDQDKLIDLMQSLNPKLIELRNEYDLIFRDRDYLFKIGEAKSVFVKELENFRLDNGIKTEENDNWLKETYILSGAMSVISDYGMKFNRLVMEQVKMDE</sequence>
<dbReference type="RefSeq" id="WP_249682851.1">
    <property type="nucleotide sequence ID" value="NZ_SGPX01000005.1"/>
</dbReference>
<feature type="coiled-coil region" evidence="1">
    <location>
        <begin position="38"/>
        <end position="65"/>
    </location>
</feature>
<comment type="caution">
    <text evidence="4">The sequence shown here is derived from an EMBL/GenBank/DDBJ whole genome shotgun (WGS) entry which is preliminary data.</text>
</comment>
<evidence type="ECO:0000313" key="4">
    <source>
        <dbReference type="EMBL" id="MCL6369137.1"/>
    </source>
</evidence>
<keyword evidence="5" id="KW-1185">Reference proteome</keyword>
<dbReference type="EMBL" id="SGPX01000005">
    <property type="protein sequence ID" value="MCL6351739.1"/>
    <property type="molecule type" value="Genomic_DNA"/>
</dbReference>
<evidence type="ECO:0000313" key="3">
    <source>
        <dbReference type="EMBL" id="MCL6351739.1"/>
    </source>
</evidence>
<evidence type="ECO:0000313" key="5">
    <source>
        <dbReference type="Proteomes" id="UP001055618"/>
    </source>
</evidence>
<accession>A0AAW5GGA9</accession>
<evidence type="ECO:0000256" key="2">
    <source>
        <dbReference type="SAM" id="Phobius"/>
    </source>
</evidence>
<dbReference type="AlphaFoldDB" id="A0AAW5GGA9"/>
<keyword evidence="2" id="KW-0472">Membrane</keyword>
<feature type="transmembrane region" description="Helical" evidence="2">
    <location>
        <begin position="12"/>
        <end position="31"/>
    </location>
</feature>
<gene>
    <name evidence="3" type="ORF">EXT50_11250</name>
    <name evidence="4" type="ORF">EXT53_11250</name>
</gene>
<dbReference type="Proteomes" id="UP001055618">
    <property type="component" value="Unassembled WGS sequence"/>
</dbReference>
<keyword evidence="2" id="KW-1133">Transmembrane helix</keyword>
<name>A0AAW5GGA9_9GAMM</name>
<evidence type="ECO:0000256" key="1">
    <source>
        <dbReference type="SAM" id="Coils"/>
    </source>
</evidence>
<keyword evidence="1" id="KW-0175">Coiled coil</keyword>
<dbReference type="EMBL" id="SGPY01000005">
    <property type="protein sequence ID" value="MCL6369137.1"/>
    <property type="molecule type" value="Genomic_DNA"/>
</dbReference>
<evidence type="ECO:0000313" key="6">
    <source>
        <dbReference type="Proteomes" id="UP001057360"/>
    </source>
</evidence>
<proteinExistence type="predicted"/>
<keyword evidence="2" id="KW-0812">Transmembrane</keyword>
<organism evidence="4 6">
    <name type="scientific">Pectobacterium polaris</name>
    <dbReference type="NCBI Taxonomy" id="2042057"/>
    <lineage>
        <taxon>Bacteria</taxon>
        <taxon>Pseudomonadati</taxon>
        <taxon>Pseudomonadota</taxon>
        <taxon>Gammaproteobacteria</taxon>
        <taxon>Enterobacterales</taxon>
        <taxon>Pectobacteriaceae</taxon>
        <taxon>Pectobacterium</taxon>
    </lineage>
</organism>
<protein>
    <submittedName>
        <fullName evidence="4">Uncharacterized protein</fullName>
    </submittedName>
</protein>
<reference evidence="4" key="1">
    <citation type="submission" date="2019-02" db="EMBL/GenBank/DDBJ databases">
        <title>New Zealand Erwinia strains with phe-tRNA free attachment sites.</title>
        <authorList>
            <person name="Nunes-Leite L."/>
            <person name="Pitman A.R."/>
        </authorList>
    </citation>
    <scope>NUCLEOTIDE SEQUENCE</scope>
    <source>
        <strain evidence="4">Ec-140</strain>
        <strain evidence="3">Ec-143</strain>
    </source>
</reference>
<dbReference type="Proteomes" id="UP001057360">
    <property type="component" value="Unassembled WGS sequence"/>
</dbReference>